<proteinExistence type="predicted"/>
<comment type="caution">
    <text evidence="1">The sequence shown here is derived from an EMBL/GenBank/DDBJ whole genome shotgun (WGS) entry which is preliminary data.</text>
</comment>
<gene>
    <name evidence="1" type="ORF">LSAT_V11C300132230</name>
</gene>
<evidence type="ECO:0000313" key="1">
    <source>
        <dbReference type="EMBL" id="KAJ0215892.1"/>
    </source>
</evidence>
<dbReference type="AlphaFoldDB" id="A0A9R1W3M7"/>
<dbReference type="EMBL" id="NBSK02000003">
    <property type="protein sequence ID" value="KAJ0215892.1"/>
    <property type="molecule type" value="Genomic_DNA"/>
</dbReference>
<keyword evidence="2" id="KW-1185">Reference proteome</keyword>
<name>A0A9R1W3M7_LACSA</name>
<organism evidence="1 2">
    <name type="scientific">Lactuca sativa</name>
    <name type="common">Garden lettuce</name>
    <dbReference type="NCBI Taxonomy" id="4236"/>
    <lineage>
        <taxon>Eukaryota</taxon>
        <taxon>Viridiplantae</taxon>
        <taxon>Streptophyta</taxon>
        <taxon>Embryophyta</taxon>
        <taxon>Tracheophyta</taxon>
        <taxon>Spermatophyta</taxon>
        <taxon>Magnoliopsida</taxon>
        <taxon>eudicotyledons</taxon>
        <taxon>Gunneridae</taxon>
        <taxon>Pentapetalae</taxon>
        <taxon>asterids</taxon>
        <taxon>campanulids</taxon>
        <taxon>Asterales</taxon>
        <taxon>Asteraceae</taxon>
        <taxon>Cichorioideae</taxon>
        <taxon>Cichorieae</taxon>
        <taxon>Lactucinae</taxon>
        <taxon>Lactuca</taxon>
    </lineage>
</organism>
<protein>
    <submittedName>
        <fullName evidence="1">Uncharacterized protein</fullName>
    </submittedName>
</protein>
<sequence>MIHVMKLAYVLGPNFTPIPIDPIPKDLKIVDRKVIYDLEKQRALHRESEELYVDPRELWKALELKQKAYEEGTYKYLVPKYLEFQMNDEKNNHGLSA</sequence>
<reference evidence="1 2" key="1">
    <citation type="journal article" date="2017" name="Nat. Commun.">
        <title>Genome assembly with in vitro proximity ligation data and whole-genome triplication in lettuce.</title>
        <authorList>
            <person name="Reyes-Chin-Wo S."/>
            <person name="Wang Z."/>
            <person name="Yang X."/>
            <person name="Kozik A."/>
            <person name="Arikit S."/>
            <person name="Song C."/>
            <person name="Xia L."/>
            <person name="Froenicke L."/>
            <person name="Lavelle D.O."/>
            <person name="Truco M.J."/>
            <person name="Xia R."/>
            <person name="Zhu S."/>
            <person name="Xu C."/>
            <person name="Xu H."/>
            <person name="Xu X."/>
            <person name="Cox K."/>
            <person name="Korf I."/>
            <person name="Meyers B.C."/>
            <person name="Michelmore R.W."/>
        </authorList>
    </citation>
    <scope>NUCLEOTIDE SEQUENCE [LARGE SCALE GENOMIC DNA]</scope>
    <source>
        <strain evidence="2">cv. Salinas</strain>
        <tissue evidence="1">Seedlings</tissue>
    </source>
</reference>
<evidence type="ECO:0000313" key="2">
    <source>
        <dbReference type="Proteomes" id="UP000235145"/>
    </source>
</evidence>
<dbReference type="Proteomes" id="UP000235145">
    <property type="component" value="Unassembled WGS sequence"/>
</dbReference>
<accession>A0A9R1W3M7</accession>